<keyword evidence="3" id="KW-1185">Reference proteome</keyword>
<dbReference type="RefSeq" id="WP_386824697.1">
    <property type="nucleotide sequence ID" value="NZ_JBHTIF010000002.1"/>
</dbReference>
<dbReference type="Proteomes" id="UP001597110">
    <property type="component" value="Unassembled WGS sequence"/>
</dbReference>
<dbReference type="Gene3D" id="1.10.260.40">
    <property type="entry name" value="lambda repressor-like DNA-binding domains"/>
    <property type="match status" value="1"/>
</dbReference>
<reference evidence="3" key="1">
    <citation type="journal article" date="2019" name="Int. J. Syst. Evol. Microbiol.">
        <title>The Global Catalogue of Microorganisms (GCM) 10K type strain sequencing project: providing services to taxonomists for standard genome sequencing and annotation.</title>
        <authorList>
            <consortium name="The Broad Institute Genomics Platform"/>
            <consortium name="The Broad Institute Genome Sequencing Center for Infectious Disease"/>
            <person name="Wu L."/>
            <person name="Ma J."/>
        </authorList>
    </citation>
    <scope>NUCLEOTIDE SEQUENCE [LARGE SCALE GENOMIC DNA]</scope>
    <source>
        <strain evidence="3">CCUG 55585</strain>
    </source>
</reference>
<name>A0ABW2YDX1_9GAMM</name>
<evidence type="ECO:0000259" key="1">
    <source>
        <dbReference type="PROSITE" id="PS50943"/>
    </source>
</evidence>
<gene>
    <name evidence="2" type="ORF">ACFQ0E_13715</name>
</gene>
<dbReference type="InterPro" id="IPR010982">
    <property type="entry name" value="Lambda_DNA-bd_dom_sf"/>
</dbReference>
<comment type="caution">
    <text evidence="2">The sequence shown here is derived from an EMBL/GenBank/DDBJ whole genome shotgun (WGS) entry which is preliminary data.</text>
</comment>
<organism evidence="2 3">
    <name type="scientific">Lysobacter brunescens</name>
    <dbReference type="NCBI Taxonomy" id="262323"/>
    <lineage>
        <taxon>Bacteria</taxon>
        <taxon>Pseudomonadati</taxon>
        <taxon>Pseudomonadota</taxon>
        <taxon>Gammaproteobacteria</taxon>
        <taxon>Lysobacterales</taxon>
        <taxon>Lysobacteraceae</taxon>
        <taxon>Lysobacter</taxon>
    </lineage>
</organism>
<dbReference type="EMBL" id="JBHTIF010000002">
    <property type="protein sequence ID" value="MFD0726654.1"/>
    <property type="molecule type" value="Genomic_DNA"/>
</dbReference>
<dbReference type="InterPro" id="IPR001387">
    <property type="entry name" value="Cro/C1-type_HTH"/>
</dbReference>
<sequence>MTLTVSAIQDTHTALPHFQAALDPTALFHAVPVSMPGEARNHGSVILDSGVLRRLRTARLMSQQDLADECWRRNIRVSIATIKRAEAGHAVRYRVARELARCFDVPVGDILRPRDPAASPQPLVA</sequence>
<evidence type="ECO:0000313" key="3">
    <source>
        <dbReference type="Proteomes" id="UP001597110"/>
    </source>
</evidence>
<dbReference type="PROSITE" id="PS50943">
    <property type="entry name" value="HTH_CROC1"/>
    <property type="match status" value="1"/>
</dbReference>
<dbReference type="Pfam" id="PF01381">
    <property type="entry name" value="HTH_3"/>
    <property type="match status" value="1"/>
</dbReference>
<protein>
    <submittedName>
        <fullName evidence="2">Helix-turn-helix transcriptional regulator</fullName>
    </submittedName>
</protein>
<accession>A0ABW2YDX1</accession>
<dbReference type="SUPFAM" id="SSF47413">
    <property type="entry name" value="lambda repressor-like DNA-binding domains"/>
    <property type="match status" value="1"/>
</dbReference>
<evidence type="ECO:0000313" key="2">
    <source>
        <dbReference type="EMBL" id="MFD0726654.1"/>
    </source>
</evidence>
<dbReference type="CDD" id="cd00093">
    <property type="entry name" value="HTH_XRE"/>
    <property type="match status" value="1"/>
</dbReference>
<proteinExistence type="predicted"/>
<feature type="domain" description="HTH cro/C1-type" evidence="1">
    <location>
        <begin position="52"/>
        <end position="110"/>
    </location>
</feature>